<dbReference type="Gene3D" id="2.40.70.10">
    <property type="entry name" value="Acid Proteases"/>
    <property type="match status" value="1"/>
</dbReference>
<dbReference type="SUPFAM" id="SSF50630">
    <property type="entry name" value="Acid proteases"/>
    <property type="match status" value="1"/>
</dbReference>
<accession>A0A2M9ZXX6</accession>
<dbReference type="EMBL" id="NPEA01000006">
    <property type="protein sequence ID" value="PJZ76841.1"/>
    <property type="molecule type" value="Genomic_DNA"/>
</dbReference>
<evidence type="ECO:0000313" key="1">
    <source>
        <dbReference type="EMBL" id="PJZ76841.1"/>
    </source>
</evidence>
<dbReference type="RefSeq" id="WP_100768906.1">
    <property type="nucleotide sequence ID" value="NZ_NPEA01000006.1"/>
</dbReference>
<dbReference type="InterPro" id="IPR034122">
    <property type="entry name" value="Retropepsin-like_bacterial"/>
</dbReference>
<dbReference type="AlphaFoldDB" id="A0A2M9ZXX6"/>
<comment type="caution">
    <text evidence="1">The sequence shown here is derived from an EMBL/GenBank/DDBJ whole genome shotgun (WGS) entry which is preliminary data.</text>
</comment>
<protein>
    <recommendedName>
        <fullName evidence="3">Aspartyl protease</fullName>
    </recommendedName>
</protein>
<reference evidence="1 2" key="1">
    <citation type="submission" date="2017-07" db="EMBL/GenBank/DDBJ databases">
        <title>Leptospira spp. isolated from tropical soils.</title>
        <authorList>
            <person name="Thibeaux R."/>
            <person name="Iraola G."/>
            <person name="Ferres I."/>
            <person name="Bierque E."/>
            <person name="Girault D."/>
            <person name="Soupe-Gilbert M.-E."/>
            <person name="Picardeau M."/>
            <person name="Goarant C."/>
        </authorList>
    </citation>
    <scope>NUCLEOTIDE SEQUENCE [LARGE SCALE GENOMIC DNA]</scope>
    <source>
        <strain evidence="1 2">ES4-C-A1</strain>
    </source>
</reference>
<gene>
    <name evidence="1" type="ORF">CH365_12560</name>
</gene>
<proteinExistence type="predicted"/>
<sequence length="140" mass="15633">MGTIYQKAQLDNTADLLAYKSGNLTQDMIRKVEIEFLVDTGASMVCLPGDLIQILGLQPLYTRPAITANGTVQTKVYSPVQLKIWDRECNMEVMELPIGTPPLLGYLALETLDLYPNPKKQILEGNPDYNGEMRIYLLVA</sequence>
<evidence type="ECO:0008006" key="3">
    <source>
        <dbReference type="Google" id="ProtNLM"/>
    </source>
</evidence>
<dbReference type="Pfam" id="PF13975">
    <property type="entry name" value="gag-asp_proteas"/>
    <property type="match status" value="1"/>
</dbReference>
<dbReference type="InterPro" id="IPR021109">
    <property type="entry name" value="Peptidase_aspartic_dom_sf"/>
</dbReference>
<name>A0A2M9ZXX6_9LEPT</name>
<evidence type="ECO:0000313" key="2">
    <source>
        <dbReference type="Proteomes" id="UP000231843"/>
    </source>
</evidence>
<dbReference type="OrthoDB" id="664884at2"/>
<dbReference type="CDD" id="cd05483">
    <property type="entry name" value="retropepsin_like_bacteria"/>
    <property type="match status" value="1"/>
</dbReference>
<organism evidence="1 2">
    <name type="scientific">Leptospira neocaledonica</name>
    <dbReference type="NCBI Taxonomy" id="2023192"/>
    <lineage>
        <taxon>Bacteria</taxon>
        <taxon>Pseudomonadati</taxon>
        <taxon>Spirochaetota</taxon>
        <taxon>Spirochaetia</taxon>
        <taxon>Leptospirales</taxon>
        <taxon>Leptospiraceae</taxon>
        <taxon>Leptospira</taxon>
    </lineage>
</organism>
<keyword evidence="2" id="KW-1185">Reference proteome</keyword>
<dbReference type="Proteomes" id="UP000231843">
    <property type="component" value="Unassembled WGS sequence"/>
</dbReference>